<dbReference type="Pfam" id="PF02133">
    <property type="entry name" value="Transp_cyt_pur"/>
    <property type="match status" value="1"/>
</dbReference>
<dbReference type="AlphaFoldDB" id="A0A8H6PDT9"/>
<evidence type="ECO:0000256" key="2">
    <source>
        <dbReference type="ARBA" id="ARBA00008974"/>
    </source>
</evidence>
<evidence type="ECO:0000256" key="3">
    <source>
        <dbReference type="ARBA" id="ARBA00022448"/>
    </source>
</evidence>
<feature type="transmembrane region" description="Helical" evidence="9">
    <location>
        <begin position="372"/>
        <end position="392"/>
    </location>
</feature>
<evidence type="ECO:0000256" key="6">
    <source>
        <dbReference type="ARBA" id="ARBA00022989"/>
    </source>
</evidence>
<dbReference type="PANTHER" id="PTHR36124:SF6">
    <property type="entry name" value="ER-BOUND OXYGENASE MPAB_MPAB'_RUBBER OXYGENASE CATALYTIC DOMAIN-CONTAINING PROTEIN"/>
    <property type="match status" value="1"/>
</dbReference>
<evidence type="ECO:0000256" key="9">
    <source>
        <dbReference type="SAM" id="Phobius"/>
    </source>
</evidence>
<dbReference type="FunFam" id="1.10.4160.10:FF:000002">
    <property type="entry name" value="Purine-cytosine permease fcyB"/>
    <property type="match status" value="1"/>
</dbReference>
<reference evidence="11" key="1">
    <citation type="submission" date="2020-06" db="EMBL/GenBank/DDBJ databases">
        <title>Draft genome sequences of strains closely related to Aspergillus parafelis and Aspergillus hiratsukae.</title>
        <authorList>
            <person name="Dos Santos R.A.C."/>
            <person name="Rivero-Menendez O."/>
            <person name="Steenwyk J.L."/>
            <person name="Mead M.E."/>
            <person name="Goldman G.H."/>
            <person name="Alastruey-Izquierdo A."/>
            <person name="Rokas A."/>
        </authorList>
    </citation>
    <scope>NUCLEOTIDE SEQUENCE</scope>
    <source>
        <strain evidence="11">CNM-CM5793</strain>
    </source>
</reference>
<evidence type="ECO:0000256" key="4">
    <source>
        <dbReference type="ARBA" id="ARBA00022553"/>
    </source>
</evidence>
<evidence type="ECO:0000256" key="1">
    <source>
        <dbReference type="ARBA" id="ARBA00004141"/>
    </source>
</evidence>
<gene>
    <name evidence="11" type="ORF">CNMCM5793_002483</name>
</gene>
<dbReference type="OrthoDB" id="545169at2759"/>
<dbReference type="GO" id="GO:0022857">
    <property type="term" value="F:transmembrane transporter activity"/>
    <property type="evidence" value="ECO:0007669"/>
    <property type="project" value="InterPro"/>
</dbReference>
<feature type="transmembrane region" description="Helical" evidence="9">
    <location>
        <begin position="71"/>
        <end position="94"/>
    </location>
</feature>
<feature type="transmembrane region" description="Helical" evidence="9">
    <location>
        <begin position="247"/>
        <end position="267"/>
    </location>
</feature>
<keyword evidence="5 9" id="KW-0812">Transmembrane</keyword>
<feature type="transmembrane region" description="Helical" evidence="9">
    <location>
        <begin position="208"/>
        <end position="227"/>
    </location>
</feature>
<evidence type="ECO:0000259" key="10">
    <source>
        <dbReference type="Pfam" id="PF09995"/>
    </source>
</evidence>
<keyword evidence="3" id="KW-0813">Transport</keyword>
<feature type="transmembrane region" description="Helical" evidence="9">
    <location>
        <begin position="517"/>
        <end position="537"/>
    </location>
</feature>
<sequence>MVSEFEKPRKSPSLHSVTQEELADCGSSSTVYQSRYQRWTSSIKNLETRGIEPVPPEDRQKPTTSDSFHMLLIWFSMGMAVNHMVVGSIGTLVMNLNFTDAALCAIFGNLIGGLAVGYMSTWGPRSGNRTLVVTRYFMGYYPNKVCCSLNVLTNLGYGMINAMVGGQILSKLSGGSVSVIVGIIIVALGSGIMATFGMRIFHIYERFAWFPQLLTFCILAGSAIPQFDLHTKSLGSSDEINAKRLGFFSLCMSTALSWAPSAADYYVYYPSTIRPWKTWSVTTIGGCGAMMTSLLLGVGLGTGVANNVKWQALYDGTPGSLLMAGYDRLGVFGKICAFINVLTVISNNAPGSYSMAMNFQMLGEVWSKVPRPIFTIGSTIIYTACAIGGRNFLYQIFKNFLPLIGYWIIIWFTIAVEEDVLFNRCRGYDWTIWNDWRKLPVGVAAGVSFLIGWAGAIVGMSQLGSQSGGYNFLPRLTSQYRQVEVMEKIIEQLAARLKSGPLATLTTDVSHVSFGQLAPYILAGLAAYPVLCSCLRFRRMRSVHRKYNFPTRESLARMTNDEAWEIQKVLLQLEFPFFFVKALQFALFRTYGIPTISRLLTATSQFSAPETSLKRYTDTTALIQEFVGHAPSSERACIAIARTRFLHSGYRASGKILEDDMLYTLGLFAIQPVRFIEKYEWRTLSDTEKCAIGTYWKSLGDGLGVSYENLPSSKTGFRDGLHWLEEIMAWSDDYEVRCMLPDIKNRETADQTTSILVYMIPRPLQHIGLNFVSFMMDDRLRKAMLYDPPPAAYAKVFSFLLGARRFVMRYLALPRPYFLRYTAFTEHPDEHNRIFITKWDAAPYYVKPTFWNRWGPTAWLTWALGKPLPGDMGDKYYPQGYYTADVGPKYFEGKGKQSMEKIMEELKVSRTGRCPFI</sequence>
<evidence type="ECO:0000313" key="12">
    <source>
        <dbReference type="Proteomes" id="UP000630445"/>
    </source>
</evidence>
<evidence type="ECO:0000256" key="7">
    <source>
        <dbReference type="ARBA" id="ARBA00023136"/>
    </source>
</evidence>
<dbReference type="GO" id="GO:0016491">
    <property type="term" value="F:oxidoreductase activity"/>
    <property type="evidence" value="ECO:0007669"/>
    <property type="project" value="InterPro"/>
</dbReference>
<keyword evidence="12" id="KW-1185">Reference proteome</keyword>
<feature type="transmembrane region" description="Helical" evidence="9">
    <location>
        <begin position="100"/>
        <end position="120"/>
    </location>
</feature>
<keyword evidence="6 9" id="KW-1133">Transmembrane helix</keyword>
<dbReference type="InterPro" id="IPR046366">
    <property type="entry name" value="MPAB"/>
</dbReference>
<feature type="transmembrane region" description="Helical" evidence="9">
    <location>
        <begin position="331"/>
        <end position="351"/>
    </location>
</feature>
<dbReference type="GO" id="GO:0016020">
    <property type="term" value="C:membrane"/>
    <property type="evidence" value="ECO:0007669"/>
    <property type="project" value="UniProtKB-SubCell"/>
</dbReference>
<dbReference type="Pfam" id="PF09995">
    <property type="entry name" value="MPAB_Lcp_cat"/>
    <property type="match status" value="1"/>
</dbReference>
<comment type="caution">
    <text evidence="11">The sequence shown here is derived from an EMBL/GenBank/DDBJ whole genome shotgun (WGS) entry which is preliminary data.</text>
</comment>
<dbReference type="GO" id="GO:0015851">
    <property type="term" value="P:nucleobase transport"/>
    <property type="evidence" value="ECO:0007669"/>
    <property type="project" value="UniProtKB-ARBA"/>
</dbReference>
<keyword evidence="4" id="KW-0597">Phosphoprotein</keyword>
<comment type="subcellular location">
    <subcellularLocation>
        <location evidence="1">Membrane</location>
        <topology evidence="1">Multi-pass membrane protein</topology>
    </subcellularLocation>
</comment>
<accession>A0A8H6PDT9</accession>
<evidence type="ECO:0000313" key="11">
    <source>
        <dbReference type="EMBL" id="KAF7126061.1"/>
    </source>
</evidence>
<dbReference type="EMBL" id="JACBAD010001951">
    <property type="protein sequence ID" value="KAF7126061.1"/>
    <property type="molecule type" value="Genomic_DNA"/>
</dbReference>
<feature type="transmembrane region" description="Helical" evidence="9">
    <location>
        <begin position="172"/>
        <end position="196"/>
    </location>
</feature>
<dbReference type="Proteomes" id="UP000630445">
    <property type="component" value="Unassembled WGS sequence"/>
</dbReference>
<feature type="transmembrane region" description="Helical" evidence="9">
    <location>
        <begin position="279"/>
        <end position="300"/>
    </location>
</feature>
<evidence type="ECO:0000256" key="5">
    <source>
        <dbReference type="ARBA" id="ARBA00022692"/>
    </source>
</evidence>
<feature type="transmembrane region" description="Helical" evidence="9">
    <location>
        <begin position="141"/>
        <end position="160"/>
    </location>
</feature>
<dbReference type="Gene3D" id="1.10.4160.10">
    <property type="entry name" value="Hydantoin permease"/>
    <property type="match status" value="1"/>
</dbReference>
<keyword evidence="7 9" id="KW-0472">Membrane</keyword>
<protein>
    <recommendedName>
        <fullName evidence="10">ER-bound oxygenase mpaB/mpaB'/Rubber oxygenase catalytic domain-containing protein</fullName>
    </recommendedName>
</protein>
<dbReference type="InterPro" id="IPR018713">
    <property type="entry name" value="MPAB/Lcp_cat_dom"/>
</dbReference>
<feature type="transmembrane region" description="Helical" evidence="9">
    <location>
        <begin position="404"/>
        <end position="422"/>
    </location>
</feature>
<feature type="transmembrane region" description="Helical" evidence="9">
    <location>
        <begin position="443"/>
        <end position="463"/>
    </location>
</feature>
<dbReference type="PANTHER" id="PTHR36124">
    <property type="match status" value="1"/>
</dbReference>
<comment type="similarity">
    <text evidence="2">Belongs to the purine-cytosine permease (2.A.39) family.</text>
</comment>
<evidence type="ECO:0000256" key="8">
    <source>
        <dbReference type="SAM" id="MobiDB-lite"/>
    </source>
</evidence>
<organism evidence="11 12">
    <name type="scientific">Aspergillus hiratsukae</name>
    <dbReference type="NCBI Taxonomy" id="1194566"/>
    <lineage>
        <taxon>Eukaryota</taxon>
        <taxon>Fungi</taxon>
        <taxon>Dikarya</taxon>
        <taxon>Ascomycota</taxon>
        <taxon>Pezizomycotina</taxon>
        <taxon>Eurotiomycetes</taxon>
        <taxon>Eurotiomycetidae</taxon>
        <taxon>Eurotiales</taxon>
        <taxon>Aspergillaceae</taxon>
        <taxon>Aspergillus</taxon>
        <taxon>Aspergillus subgen. Fumigati</taxon>
    </lineage>
</organism>
<proteinExistence type="inferred from homology"/>
<name>A0A8H6PDT9_9EURO</name>
<feature type="region of interest" description="Disordered" evidence="8">
    <location>
        <begin position="1"/>
        <end position="21"/>
    </location>
</feature>
<dbReference type="InterPro" id="IPR001248">
    <property type="entry name" value="Pur-cyt_permease"/>
</dbReference>
<feature type="domain" description="ER-bound oxygenase mpaB/mpaB'/Rubber oxygenase catalytic" evidence="10">
    <location>
        <begin position="600"/>
        <end position="795"/>
    </location>
</feature>